<organism evidence="6 7">
    <name type="scientific">Malaciobacter halophilus</name>
    <dbReference type="NCBI Taxonomy" id="197482"/>
    <lineage>
        <taxon>Bacteria</taxon>
        <taxon>Pseudomonadati</taxon>
        <taxon>Campylobacterota</taxon>
        <taxon>Epsilonproteobacteria</taxon>
        <taxon>Campylobacterales</taxon>
        <taxon>Arcobacteraceae</taxon>
        <taxon>Malaciobacter</taxon>
    </lineage>
</organism>
<dbReference type="RefSeq" id="WP_101183168.1">
    <property type="nucleotide sequence ID" value="NZ_CP031218.1"/>
</dbReference>
<dbReference type="EMBL" id="NXIF01000002">
    <property type="protein sequence ID" value="PKI82215.1"/>
    <property type="molecule type" value="Genomic_DNA"/>
</dbReference>
<evidence type="ECO:0000256" key="2">
    <source>
        <dbReference type="ARBA" id="ARBA00022630"/>
    </source>
</evidence>
<dbReference type="KEGG" id="ahs:AHALO_1634"/>
<keyword evidence="6" id="KW-0456">Lyase</keyword>
<gene>
    <name evidence="6" type="ORF">CP960_00230</name>
</gene>
<evidence type="ECO:0000256" key="1">
    <source>
        <dbReference type="ARBA" id="ARBA00022602"/>
    </source>
</evidence>
<keyword evidence="1" id="KW-0637">Prenyltransferase</keyword>
<reference evidence="6 7" key="1">
    <citation type="submission" date="2017-09" db="EMBL/GenBank/DDBJ databases">
        <title>Genomics of the genus Arcobacter.</title>
        <authorList>
            <person name="Perez-Cataluna A."/>
            <person name="Figueras M.J."/>
            <person name="Salas-Masso N."/>
        </authorList>
    </citation>
    <scope>NUCLEOTIDE SEQUENCE [LARGE SCALE GENOMIC DNA]</scope>
    <source>
        <strain evidence="6 7">DSM 18005</strain>
    </source>
</reference>
<dbReference type="InterPro" id="IPR003382">
    <property type="entry name" value="Flavoprotein"/>
</dbReference>
<accession>A0A2N1J6M5</accession>
<feature type="domain" description="Flavoprotein" evidence="5">
    <location>
        <begin position="1"/>
        <end position="173"/>
    </location>
</feature>
<evidence type="ECO:0000256" key="4">
    <source>
        <dbReference type="ARBA" id="ARBA00022679"/>
    </source>
</evidence>
<evidence type="ECO:0000256" key="3">
    <source>
        <dbReference type="ARBA" id="ARBA00022643"/>
    </source>
</evidence>
<protein>
    <submittedName>
        <fullName evidence="6">3-octaprenyl-4-hydroxybenzoate carboxy-lyase</fullName>
    </submittedName>
</protein>
<sequence length="184" mass="20381">MKLTVAITGASGASLALKFVDNIPKEVEVFLVASKSAKTALKLEENISISNYFQNKENITIFNDSDISASIASGSFGVNKMIILPCSMNTLAKCSVGISDSLITRAFTVMLKQKKDIILAPREMPYNTIILENMLKLSQLGVTIAPPNLGYYSSQQTLEDMENFLIGKWFDLLGIENNLYKRWE</sequence>
<dbReference type="InterPro" id="IPR004507">
    <property type="entry name" value="UbiX-like"/>
</dbReference>
<dbReference type="GO" id="GO:0004659">
    <property type="term" value="F:prenyltransferase activity"/>
    <property type="evidence" value="ECO:0007669"/>
    <property type="project" value="UniProtKB-KW"/>
</dbReference>
<dbReference type="GO" id="GO:0016829">
    <property type="term" value="F:lyase activity"/>
    <property type="evidence" value="ECO:0007669"/>
    <property type="project" value="UniProtKB-KW"/>
</dbReference>
<dbReference type="Pfam" id="PF02441">
    <property type="entry name" value="Flavoprotein"/>
    <property type="match status" value="1"/>
</dbReference>
<keyword evidence="4" id="KW-0808">Transferase</keyword>
<proteinExistence type="predicted"/>
<evidence type="ECO:0000259" key="5">
    <source>
        <dbReference type="Pfam" id="PF02441"/>
    </source>
</evidence>
<dbReference type="Proteomes" id="UP000233248">
    <property type="component" value="Unassembled WGS sequence"/>
</dbReference>
<comment type="caution">
    <text evidence="6">The sequence shown here is derived from an EMBL/GenBank/DDBJ whole genome shotgun (WGS) entry which is preliminary data.</text>
</comment>
<evidence type="ECO:0000313" key="6">
    <source>
        <dbReference type="EMBL" id="PKI82215.1"/>
    </source>
</evidence>
<dbReference type="Gene3D" id="3.40.50.1950">
    <property type="entry name" value="Flavin prenyltransferase-like"/>
    <property type="match status" value="1"/>
</dbReference>
<dbReference type="AlphaFoldDB" id="A0A2N1J6M5"/>
<dbReference type="NCBIfam" id="NF004685">
    <property type="entry name" value="PRK06029.1"/>
    <property type="match status" value="1"/>
</dbReference>
<dbReference type="NCBIfam" id="TIGR00421">
    <property type="entry name" value="ubiX_pad"/>
    <property type="match status" value="1"/>
</dbReference>
<evidence type="ECO:0000313" key="7">
    <source>
        <dbReference type="Proteomes" id="UP000233248"/>
    </source>
</evidence>
<dbReference type="OrthoDB" id="9781577at2"/>
<name>A0A2N1J6M5_9BACT</name>
<keyword evidence="7" id="KW-1185">Reference proteome</keyword>
<keyword evidence="3" id="KW-0288">FMN</keyword>
<dbReference type="SUPFAM" id="SSF52507">
    <property type="entry name" value="Homo-oligomeric flavin-containing Cys decarboxylases, HFCD"/>
    <property type="match status" value="1"/>
</dbReference>
<dbReference type="InterPro" id="IPR036551">
    <property type="entry name" value="Flavin_trans-like"/>
</dbReference>
<keyword evidence="2" id="KW-0285">Flavoprotein</keyword>